<keyword evidence="5 14" id="KW-0808">Transferase</keyword>
<keyword evidence="6 14" id="KW-0812">Transmembrane</keyword>
<evidence type="ECO:0000256" key="8">
    <source>
        <dbReference type="ARBA" id="ARBA00023133"/>
    </source>
</evidence>
<dbReference type="InterPro" id="IPR006369">
    <property type="entry name" value="Protohaem_IX_farnesylTrfase"/>
</dbReference>
<reference evidence="15 16" key="1">
    <citation type="journal article" date="2018" name="ISME J.">
        <title>A methanotrophic archaeon couples anaerobic oxidation of methane to Fe(III) reduction.</title>
        <authorList>
            <person name="Cai C."/>
            <person name="Leu A.O."/>
            <person name="Xie G.J."/>
            <person name="Guo J."/>
            <person name="Feng Y."/>
            <person name="Zhao J.X."/>
            <person name="Tyson G.W."/>
            <person name="Yuan Z."/>
            <person name="Hu S."/>
        </authorList>
    </citation>
    <scope>NUCLEOTIDE SEQUENCE [LARGE SCALE GENOMIC DNA]</scope>
    <source>
        <strain evidence="15">FeB_12</strain>
    </source>
</reference>
<evidence type="ECO:0000256" key="6">
    <source>
        <dbReference type="ARBA" id="ARBA00022692"/>
    </source>
</evidence>
<evidence type="ECO:0000256" key="10">
    <source>
        <dbReference type="ARBA" id="ARBA00030253"/>
    </source>
</evidence>
<feature type="transmembrane region" description="Helical" evidence="14">
    <location>
        <begin position="239"/>
        <end position="257"/>
    </location>
</feature>
<comment type="pathway">
    <text evidence="2 14">Porphyrin-containing compound metabolism; heme O biosynthesis; heme O from protoheme: step 1/1.</text>
</comment>
<evidence type="ECO:0000256" key="7">
    <source>
        <dbReference type="ARBA" id="ARBA00022989"/>
    </source>
</evidence>
<evidence type="ECO:0000256" key="9">
    <source>
        <dbReference type="ARBA" id="ARBA00023136"/>
    </source>
</evidence>
<organism evidence="15 16">
    <name type="scientific">candidate division GN15 bacterium</name>
    <dbReference type="NCBI Taxonomy" id="2072418"/>
    <lineage>
        <taxon>Bacteria</taxon>
        <taxon>candidate division GN15</taxon>
    </lineage>
</organism>
<name>A0A855X1F7_9BACT</name>
<comment type="catalytic activity">
    <reaction evidence="13 14">
        <text>heme b + (2E,6E)-farnesyl diphosphate + H2O = Fe(II)-heme o + diphosphate</text>
        <dbReference type="Rhea" id="RHEA:28070"/>
        <dbReference type="ChEBI" id="CHEBI:15377"/>
        <dbReference type="ChEBI" id="CHEBI:33019"/>
        <dbReference type="ChEBI" id="CHEBI:60344"/>
        <dbReference type="ChEBI" id="CHEBI:60530"/>
        <dbReference type="ChEBI" id="CHEBI:175763"/>
        <dbReference type="EC" id="2.5.1.141"/>
    </reaction>
</comment>
<evidence type="ECO:0000313" key="16">
    <source>
        <dbReference type="Proteomes" id="UP000250918"/>
    </source>
</evidence>
<evidence type="ECO:0000256" key="2">
    <source>
        <dbReference type="ARBA" id="ARBA00004919"/>
    </source>
</evidence>
<protein>
    <recommendedName>
        <fullName evidence="11 14">Protoheme IX farnesyltransferase</fullName>
        <ecNumber evidence="3 14">2.5.1.141</ecNumber>
    </recommendedName>
    <alternativeName>
        <fullName evidence="12 14">Heme B farnesyltransferase</fullName>
    </alternativeName>
    <alternativeName>
        <fullName evidence="10 14">Heme O synthase</fullName>
    </alternativeName>
</protein>
<keyword evidence="7 14" id="KW-1133">Transmembrane helix</keyword>
<evidence type="ECO:0000256" key="13">
    <source>
        <dbReference type="ARBA" id="ARBA00047690"/>
    </source>
</evidence>
<dbReference type="EMBL" id="PQAP01000130">
    <property type="protein sequence ID" value="PWB70932.1"/>
    <property type="molecule type" value="Genomic_DNA"/>
</dbReference>
<evidence type="ECO:0000256" key="14">
    <source>
        <dbReference type="HAMAP-Rule" id="MF_00154"/>
    </source>
</evidence>
<dbReference type="InterPro" id="IPR000537">
    <property type="entry name" value="UbiA_prenyltransferase"/>
</dbReference>
<feature type="transmembrane region" description="Helical" evidence="14">
    <location>
        <begin position="216"/>
        <end position="233"/>
    </location>
</feature>
<dbReference type="Pfam" id="PF01040">
    <property type="entry name" value="UbiA"/>
    <property type="match status" value="1"/>
</dbReference>
<dbReference type="InterPro" id="IPR044878">
    <property type="entry name" value="UbiA_sf"/>
</dbReference>
<comment type="caution">
    <text evidence="15">The sequence shown here is derived from an EMBL/GenBank/DDBJ whole genome shotgun (WGS) entry which is preliminary data.</text>
</comment>
<dbReference type="PANTHER" id="PTHR43448">
    <property type="entry name" value="PROTOHEME IX FARNESYLTRANSFERASE, MITOCHONDRIAL"/>
    <property type="match status" value="1"/>
</dbReference>
<evidence type="ECO:0000256" key="3">
    <source>
        <dbReference type="ARBA" id="ARBA00012292"/>
    </source>
</evidence>
<dbReference type="GO" id="GO:0005886">
    <property type="term" value="C:plasma membrane"/>
    <property type="evidence" value="ECO:0007669"/>
    <property type="project" value="UniProtKB-SubCell"/>
</dbReference>
<feature type="transmembrane region" description="Helical" evidence="14">
    <location>
        <begin position="167"/>
        <end position="188"/>
    </location>
</feature>
<dbReference type="Proteomes" id="UP000250918">
    <property type="component" value="Unassembled WGS sequence"/>
</dbReference>
<comment type="miscellaneous">
    <text evidence="14">Carbon 2 of the heme B porphyrin ring is defined according to the Fischer nomenclature.</text>
</comment>
<comment type="subcellular location">
    <subcellularLocation>
        <location evidence="1 14">Cell membrane</location>
        <topology evidence="1 14">Multi-pass membrane protein</topology>
    </subcellularLocation>
</comment>
<dbReference type="Gene3D" id="1.10.357.140">
    <property type="entry name" value="UbiA prenyltransferase"/>
    <property type="match status" value="1"/>
</dbReference>
<dbReference type="EC" id="2.5.1.141" evidence="3 14"/>
<dbReference type="GO" id="GO:0008495">
    <property type="term" value="F:protoheme IX farnesyltransferase activity"/>
    <property type="evidence" value="ECO:0007669"/>
    <property type="project" value="UniProtKB-UniRule"/>
</dbReference>
<dbReference type="AlphaFoldDB" id="A0A855X1F7"/>
<dbReference type="UniPathway" id="UPA00834">
    <property type="reaction ID" value="UER00712"/>
</dbReference>
<comment type="function">
    <text evidence="14">Converts heme B (protoheme IX) to heme O by substitution of the vinyl group on carbon 2 of heme B porphyrin ring with a hydroxyethyl farnesyl side group.</text>
</comment>
<feature type="transmembrane region" description="Helical" evidence="14">
    <location>
        <begin position="118"/>
        <end position="135"/>
    </location>
</feature>
<feature type="transmembrane region" description="Helical" evidence="14">
    <location>
        <begin position="142"/>
        <end position="161"/>
    </location>
</feature>
<evidence type="ECO:0000256" key="11">
    <source>
        <dbReference type="ARBA" id="ARBA00040810"/>
    </source>
</evidence>
<dbReference type="NCBIfam" id="NF003349">
    <property type="entry name" value="PRK04375.1-2"/>
    <property type="match status" value="1"/>
</dbReference>
<evidence type="ECO:0000256" key="1">
    <source>
        <dbReference type="ARBA" id="ARBA00004651"/>
    </source>
</evidence>
<dbReference type="GO" id="GO:0048034">
    <property type="term" value="P:heme O biosynthetic process"/>
    <property type="evidence" value="ECO:0007669"/>
    <property type="project" value="UniProtKB-UniRule"/>
</dbReference>
<evidence type="ECO:0000256" key="4">
    <source>
        <dbReference type="ARBA" id="ARBA00022475"/>
    </source>
</evidence>
<sequence length="292" mass="32112">MSMTIGKRLTSYVQLTKPTIMLLVLFTGATALVVEGSLLRHPMQFALVLLGLYLTGGSANAFNQYFERDIDARMSRTARRRPLPLHMVSAKEAFWFAVTIGAAGVALFAVAFNWLTALLSLATLLFYALFYTLWLKPHTWQNIVIGGAAGAMAPVGAWTAASGSMAVAPWLMFALVFLWTPPHFWALAMICKDDYVKAGLPMLPVVKGEGETIRQILWYSGALIAVSLTLFFAGAHWLYFAAAVGLGIWLIKKALVAREVRTMTAYRSLFGYSIIYLFALFAAIIVDNLLLA</sequence>
<gene>
    <name evidence="14" type="primary">ctaB</name>
    <name evidence="15" type="ORF">C3F09_08485</name>
</gene>
<dbReference type="PANTHER" id="PTHR43448:SF7">
    <property type="entry name" value="4-HYDROXYBENZOATE SOLANESYLTRANSFERASE"/>
    <property type="match status" value="1"/>
</dbReference>
<keyword evidence="8 14" id="KW-0350">Heme biosynthesis</keyword>
<proteinExistence type="inferred from homology"/>
<accession>A0A855X1F7</accession>
<evidence type="ECO:0000313" key="15">
    <source>
        <dbReference type="EMBL" id="PWB70932.1"/>
    </source>
</evidence>
<evidence type="ECO:0000256" key="5">
    <source>
        <dbReference type="ARBA" id="ARBA00022679"/>
    </source>
</evidence>
<evidence type="ECO:0000256" key="12">
    <source>
        <dbReference type="ARBA" id="ARBA00042475"/>
    </source>
</evidence>
<feature type="transmembrane region" description="Helical" evidence="14">
    <location>
        <begin position="269"/>
        <end position="291"/>
    </location>
</feature>
<dbReference type="CDD" id="cd13957">
    <property type="entry name" value="PT_UbiA_Cox10"/>
    <property type="match status" value="1"/>
</dbReference>
<keyword evidence="4 14" id="KW-1003">Cell membrane</keyword>
<feature type="transmembrane region" description="Helical" evidence="14">
    <location>
        <begin position="20"/>
        <end position="39"/>
    </location>
</feature>
<comment type="similarity">
    <text evidence="14">Belongs to the UbiA prenyltransferase family. Protoheme IX farnesyltransferase subfamily.</text>
</comment>
<feature type="transmembrane region" description="Helical" evidence="14">
    <location>
        <begin position="93"/>
        <end position="112"/>
    </location>
</feature>
<feature type="transmembrane region" description="Helical" evidence="14">
    <location>
        <begin position="45"/>
        <end position="66"/>
    </location>
</feature>
<dbReference type="HAMAP" id="MF_00154">
    <property type="entry name" value="CyoE_CtaB"/>
    <property type="match status" value="1"/>
</dbReference>
<keyword evidence="9 14" id="KW-0472">Membrane</keyword>
<dbReference type="NCBIfam" id="TIGR01473">
    <property type="entry name" value="cyoE_ctaB"/>
    <property type="match status" value="1"/>
</dbReference>